<name>A0A6N2AX06_SOLCI</name>
<gene>
    <name evidence="1" type="ORF">EJD97_022860</name>
</gene>
<protein>
    <submittedName>
        <fullName evidence="1">Uncharacterized protein</fullName>
    </submittedName>
</protein>
<comment type="caution">
    <text evidence="1">The sequence shown here is derived from an EMBL/GenBank/DDBJ whole genome shotgun (WGS) entry which is preliminary data.</text>
</comment>
<organism evidence="1">
    <name type="scientific">Solanum chilense</name>
    <name type="common">Tomato</name>
    <name type="synonym">Lycopersicon chilense</name>
    <dbReference type="NCBI Taxonomy" id="4083"/>
    <lineage>
        <taxon>Eukaryota</taxon>
        <taxon>Viridiplantae</taxon>
        <taxon>Streptophyta</taxon>
        <taxon>Embryophyta</taxon>
        <taxon>Tracheophyta</taxon>
        <taxon>Spermatophyta</taxon>
        <taxon>Magnoliopsida</taxon>
        <taxon>eudicotyledons</taxon>
        <taxon>Gunneridae</taxon>
        <taxon>Pentapetalae</taxon>
        <taxon>asterids</taxon>
        <taxon>lamiids</taxon>
        <taxon>Solanales</taxon>
        <taxon>Solanaceae</taxon>
        <taxon>Solanoideae</taxon>
        <taxon>Solaneae</taxon>
        <taxon>Solanum</taxon>
        <taxon>Solanum subgen. Lycopersicon</taxon>
    </lineage>
</organism>
<reference evidence="1" key="1">
    <citation type="submission" date="2019-05" db="EMBL/GenBank/DDBJ databases">
        <title>The de novo reference genome and transcriptome assemblies of the wild tomato species Solanum chilense.</title>
        <authorList>
            <person name="Stam R."/>
            <person name="Nosenko T."/>
            <person name="Hoerger A.C."/>
            <person name="Stephan W."/>
            <person name="Seidel M.A."/>
            <person name="Kuhn J.M.M."/>
            <person name="Haberer G."/>
            <person name="Tellier A."/>
        </authorList>
    </citation>
    <scope>NUCLEOTIDE SEQUENCE</scope>
    <source>
        <tissue evidence="1">Mature leaves</tissue>
    </source>
</reference>
<sequence>MGDAYGSRQSQLSQSVGLLKQLLSKYVSIEDKMGDSYGSRQSQLSQSAGLLKQLIPKYGMNTFCVFRWLIFD</sequence>
<proteinExistence type="predicted"/>
<evidence type="ECO:0000313" key="1">
    <source>
        <dbReference type="EMBL" id="TMW85601.1"/>
    </source>
</evidence>
<dbReference type="AlphaFoldDB" id="A0A6N2AX06"/>
<accession>A0A6N2AX06</accession>
<dbReference type="EMBL" id="RXGB01007292">
    <property type="protein sequence ID" value="TMW85601.1"/>
    <property type="molecule type" value="Genomic_DNA"/>
</dbReference>